<evidence type="ECO:0000313" key="3">
    <source>
        <dbReference type="Proteomes" id="UP000001514"/>
    </source>
</evidence>
<feature type="compositionally biased region" description="Acidic residues" evidence="1">
    <location>
        <begin position="89"/>
        <end position="98"/>
    </location>
</feature>
<evidence type="ECO:0008006" key="4">
    <source>
        <dbReference type="Google" id="ProtNLM"/>
    </source>
</evidence>
<dbReference type="Gene3D" id="3.30.70.330">
    <property type="match status" value="1"/>
</dbReference>
<dbReference type="Gramene" id="EFJ35369">
    <property type="protein sequence ID" value="EFJ35369"/>
    <property type="gene ID" value="SELMODRAFT_438644"/>
</dbReference>
<feature type="compositionally biased region" description="Low complexity" evidence="1">
    <location>
        <begin position="71"/>
        <end position="80"/>
    </location>
</feature>
<organism evidence="3">
    <name type="scientific">Selaginella moellendorffii</name>
    <name type="common">Spikemoss</name>
    <dbReference type="NCBI Taxonomy" id="88036"/>
    <lineage>
        <taxon>Eukaryota</taxon>
        <taxon>Viridiplantae</taxon>
        <taxon>Streptophyta</taxon>
        <taxon>Embryophyta</taxon>
        <taxon>Tracheophyta</taxon>
        <taxon>Lycopodiopsida</taxon>
        <taxon>Selaginellales</taxon>
        <taxon>Selaginellaceae</taxon>
        <taxon>Selaginella</taxon>
    </lineage>
</organism>
<dbReference type="InterPro" id="IPR012677">
    <property type="entry name" value="Nucleotide-bd_a/b_plait_sf"/>
</dbReference>
<sequence length="388" mass="43204">MSAAAELHVEEQKQHEEMEPEVVAVPPESQQVAPPPAEMHEEVHEEVAKAEAGEAFAEDKGGEVEMVAAVQEPEVQAEETGTAEHEAEGESAAEESQEYDAAAMAMAEAGLPSGGGVEENEEATEGSSRDESEAVVETVEHVEEPVKGLESLLEVETSKAPAPPPASQNESFLEILSKTNTNVNARQVPRQRPPQLSFRAQRKTYAKLHNLPRQILKNDIVNYFSELNLQKESVHMTYDEKFYPLYAHIAFDSTEALKNAVKILQTKGRLGGRIVKMESFVQFMPPTHPQMTEHLNKYLGRMLLMLHIPPEGRIEDLERFFDGYGFDPSALSMLDAVQMTLARFPKEGNRMVRRAAIGFCSSLEAMRALREKQGDFVLNEPIELRLIQ</sequence>
<feature type="region of interest" description="Disordered" evidence="1">
    <location>
        <begin position="71"/>
        <end position="143"/>
    </location>
</feature>
<evidence type="ECO:0000313" key="2">
    <source>
        <dbReference type="EMBL" id="EFJ35369.1"/>
    </source>
</evidence>
<dbReference type="PANTHER" id="PTHR48167:SF2">
    <property type="entry name" value="EXPRESSED PROTEIN"/>
    <property type="match status" value="1"/>
</dbReference>
<keyword evidence="3" id="KW-1185">Reference proteome</keyword>
<dbReference type="EMBL" id="GL377568">
    <property type="protein sequence ID" value="EFJ35369.1"/>
    <property type="molecule type" value="Genomic_DNA"/>
</dbReference>
<feature type="compositionally biased region" description="Basic and acidic residues" evidence="1">
    <location>
        <begin position="7"/>
        <end position="17"/>
    </location>
</feature>
<reference evidence="2 3" key="1">
    <citation type="journal article" date="2011" name="Science">
        <title>The Selaginella genome identifies genetic changes associated with the evolution of vascular plants.</title>
        <authorList>
            <person name="Banks J.A."/>
            <person name="Nishiyama T."/>
            <person name="Hasebe M."/>
            <person name="Bowman J.L."/>
            <person name="Gribskov M."/>
            <person name="dePamphilis C."/>
            <person name="Albert V.A."/>
            <person name="Aono N."/>
            <person name="Aoyama T."/>
            <person name="Ambrose B.A."/>
            <person name="Ashton N.W."/>
            <person name="Axtell M.J."/>
            <person name="Barker E."/>
            <person name="Barker M.S."/>
            <person name="Bennetzen J.L."/>
            <person name="Bonawitz N.D."/>
            <person name="Chapple C."/>
            <person name="Cheng C."/>
            <person name="Correa L.G."/>
            <person name="Dacre M."/>
            <person name="DeBarry J."/>
            <person name="Dreyer I."/>
            <person name="Elias M."/>
            <person name="Engstrom E.M."/>
            <person name="Estelle M."/>
            <person name="Feng L."/>
            <person name="Finet C."/>
            <person name="Floyd S.K."/>
            <person name="Frommer W.B."/>
            <person name="Fujita T."/>
            <person name="Gramzow L."/>
            <person name="Gutensohn M."/>
            <person name="Harholt J."/>
            <person name="Hattori M."/>
            <person name="Heyl A."/>
            <person name="Hirai T."/>
            <person name="Hiwatashi Y."/>
            <person name="Ishikawa M."/>
            <person name="Iwata M."/>
            <person name="Karol K.G."/>
            <person name="Koehler B."/>
            <person name="Kolukisaoglu U."/>
            <person name="Kubo M."/>
            <person name="Kurata T."/>
            <person name="Lalonde S."/>
            <person name="Li K."/>
            <person name="Li Y."/>
            <person name="Litt A."/>
            <person name="Lyons E."/>
            <person name="Manning G."/>
            <person name="Maruyama T."/>
            <person name="Michael T.P."/>
            <person name="Mikami K."/>
            <person name="Miyazaki S."/>
            <person name="Morinaga S."/>
            <person name="Murata T."/>
            <person name="Mueller-Roeber B."/>
            <person name="Nelson D.R."/>
            <person name="Obara M."/>
            <person name="Oguri Y."/>
            <person name="Olmstead R.G."/>
            <person name="Onodera N."/>
            <person name="Petersen B.L."/>
            <person name="Pils B."/>
            <person name="Prigge M."/>
            <person name="Rensing S.A."/>
            <person name="Riano-Pachon D.M."/>
            <person name="Roberts A.W."/>
            <person name="Sato Y."/>
            <person name="Scheller H.V."/>
            <person name="Schulz B."/>
            <person name="Schulz C."/>
            <person name="Shakirov E.V."/>
            <person name="Shibagaki N."/>
            <person name="Shinohara N."/>
            <person name="Shippen D.E."/>
            <person name="Soerensen I."/>
            <person name="Sotooka R."/>
            <person name="Sugimoto N."/>
            <person name="Sugita M."/>
            <person name="Sumikawa N."/>
            <person name="Tanurdzic M."/>
            <person name="Theissen G."/>
            <person name="Ulvskov P."/>
            <person name="Wakazuki S."/>
            <person name="Weng J.K."/>
            <person name="Willats W.W."/>
            <person name="Wipf D."/>
            <person name="Wolf P.G."/>
            <person name="Yang L."/>
            <person name="Zimmer A.D."/>
            <person name="Zhu Q."/>
            <person name="Mitros T."/>
            <person name="Hellsten U."/>
            <person name="Loque D."/>
            <person name="Otillar R."/>
            <person name="Salamov A."/>
            <person name="Schmutz J."/>
            <person name="Shapiro H."/>
            <person name="Lindquist E."/>
            <person name="Lucas S."/>
            <person name="Rokhsar D."/>
            <person name="Grigoriev I.V."/>
        </authorList>
    </citation>
    <scope>NUCLEOTIDE SEQUENCE [LARGE SCALE GENOMIC DNA]</scope>
</reference>
<dbReference type="AlphaFoldDB" id="D8QX88"/>
<dbReference type="eggNOG" id="ENOG502R72F">
    <property type="taxonomic scope" value="Eukaryota"/>
</dbReference>
<dbReference type="KEGG" id="smo:SELMODRAFT_438644"/>
<dbReference type="SUPFAM" id="SSF54928">
    <property type="entry name" value="RNA-binding domain, RBD"/>
    <property type="match status" value="1"/>
</dbReference>
<proteinExistence type="predicted"/>
<protein>
    <recommendedName>
        <fullName evidence="4">RRM domain-containing protein</fullName>
    </recommendedName>
</protein>
<feature type="region of interest" description="Disordered" evidence="1">
    <location>
        <begin position="1"/>
        <end position="42"/>
    </location>
</feature>
<evidence type="ECO:0000256" key="1">
    <source>
        <dbReference type="SAM" id="MobiDB-lite"/>
    </source>
</evidence>
<accession>D8QX88</accession>
<gene>
    <name evidence="2" type="ORF">SELMODRAFT_438644</name>
</gene>
<name>D8QX88_SELML</name>
<dbReference type="OrthoDB" id="2013327at2759"/>
<dbReference type="InterPro" id="IPR035979">
    <property type="entry name" value="RBD_domain_sf"/>
</dbReference>
<dbReference type="CDD" id="cd12254">
    <property type="entry name" value="RRM_hnRNPH_ESRPs_RBM12_like"/>
    <property type="match status" value="1"/>
</dbReference>
<feature type="compositionally biased region" description="Low complexity" evidence="1">
    <location>
        <begin position="21"/>
        <end position="32"/>
    </location>
</feature>
<dbReference type="Proteomes" id="UP000001514">
    <property type="component" value="Unassembled WGS sequence"/>
</dbReference>
<dbReference type="HOGENOM" id="CLU_712505_0_0_1"/>
<dbReference type="GO" id="GO:0003676">
    <property type="term" value="F:nucleic acid binding"/>
    <property type="evidence" value="ECO:0007669"/>
    <property type="project" value="InterPro"/>
</dbReference>
<dbReference type="PANTHER" id="PTHR48167">
    <property type="entry name" value="EXPRESSED PROTEIN"/>
    <property type="match status" value="1"/>
</dbReference>
<dbReference type="InParanoid" id="D8QX88"/>
<feature type="compositionally biased region" description="Basic and acidic residues" evidence="1">
    <location>
        <begin position="127"/>
        <end position="143"/>
    </location>
</feature>